<feature type="transmembrane region" description="Helical" evidence="6">
    <location>
        <begin position="85"/>
        <end position="101"/>
    </location>
</feature>
<evidence type="ECO:0000256" key="1">
    <source>
        <dbReference type="ARBA" id="ARBA00004141"/>
    </source>
</evidence>
<protein>
    <submittedName>
        <fullName evidence="8">FUSC family protein</fullName>
    </submittedName>
</protein>
<accession>A0ABU8MDN7</accession>
<name>A0ABU8MDN7_9PSEU</name>
<feature type="transmembrane region" description="Helical" evidence="6">
    <location>
        <begin position="485"/>
        <end position="504"/>
    </location>
</feature>
<feature type="transmembrane region" description="Helical" evidence="6">
    <location>
        <begin position="28"/>
        <end position="50"/>
    </location>
</feature>
<evidence type="ECO:0000256" key="2">
    <source>
        <dbReference type="ARBA" id="ARBA00022692"/>
    </source>
</evidence>
<feature type="transmembrane region" description="Helical" evidence="6">
    <location>
        <begin position="534"/>
        <end position="552"/>
    </location>
</feature>
<feature type="compositionally biased region" description="Basic and acidic residues" evidence="5">
    <location>
        <begin position="395"/>
        <end position="405"/>
    </location>
</feature>
<gene>
    <name evidence="8" type="ORF">WCD58_25485</name>
</gene>
<evidence type="ECO:0000313" key="8">
    <source>
        <dbReference type="EMBL" id="MEJ2864533.1"/>
    </source>
</evidence>
<comment type="subcellular location">
    <subcellularLocation>
        <location evidence="1">Membrane</location>
        <topology evidence="1">Multi-pass membrane protein</topology>
    </subcellularLocation>
</comment>
<keyword evidence="3 6" id="KW-1133">Transmembrane helix</keyword>
<comment type="caution">
    <text evidence="8">The sequence shown here is derived from an EMBL/GenBank/DDBJ whole genome shotgun (WGS) entry which is preliminary data.</text>
</comment>
<evidence type="ECO:0000256" key="5">
    <source>
        <dbReference type="SAM" id="MobiDB-lite"/>
    </source>
</evidence>
<evidence type="ECO:0000313" key="9">
    <source>
        <dbReference type="Proteomes" id="UP001369736"/>
    </source>
</evidence>
<evidence type="ECO:0000259" key="7">
    <source>
        <dbReference type="Pfam" id="PF13515"/>
    </source>
</evidence>
<feature type="region of interest" description="Disordered" evidence="5">
    <location>
        <begin position="766"/>
        <end position="795"/>
    </location>
</feature>
<dbReference type="Pfam" id="PF13515">
    <property type="entry name" value="FUSC_2"/>
    <property type="match status" value="1"/>
</dbReference>
<feature type="compositionally biased region" description="Polar residues" evidence="5">
    <location>
        <begin position="778"/>
        <end position="795"/>
    </location>
</feature>
<organism evidence="8 9">
    <name type="scientific">Actinomycetospora flava</name>
    <dbReference type="NCBI Taxonomy" id="3129232"/>
    <lineage>
        <taxon>Bacteria</taxon>
        <taxon>Bacillati</taxon>
        <taxon>Actinomycetota</taxon>
        <taxon>Actinomycetes</taxon>
        <taxon>Pseudonocardiales</taxon>
        <taxon>Pseudonocardiaceae</taxon>
        <taxon>Actinomycetospora</taxon>
    </lineage>
</organism>
<feature type="transmembrane region" description="Helical" evidence="6">
    <location>
        <begin position="56"/>
        <end position="73"/>
    </location>
</feature>
<keyword evidence="4 6" id="KW-0472">Membrane</keyword>
<feature type="compositionally biased region" description="Basic and acidic residues" evidence="5">
    <location>
        <begin position="360"/>
        <end position="370"/>
    </location>
</feature>
<feature type="transmembrane region" description="Helical" evidence="6">
    <location>
        <begin position="130"/>
        <end position="150"/>
    </location>
</feature>
<feature type="domain" description="Integral membrane bound transporter" evidence="7">
    <location>
        <begin position="447"/>
        <end position="573"/>
    </location>
</feature>
<dbReference type="InterPro" id="IPR049453">
    <property type="entry name" value="Memb_transporter_dom"/>
</dbReference>
<evidence type="ECO:0000256" key="6">
    <source>
        <dbReference type="SAM" id="Phobius"/>
    </source>
</evidence>
<keyword evidence="2 6" id="KW-0812">Transmembrane</keyword>
<proteinExistence type="predicted"/>
<feature type="transmembrane region" description="Helical" evidence="6">
    <location>
        <begin position="438"/>
        <end position="455"/>
    </location>
</feature>
<dbReference type="EMBL" id="JBBEGM010000012">
    <property type="protein sequence ID" value="MEJ2864533.1"/>
    <property type="molecule type" value="Genomic_DNA"/>
</dbReference>
<evidence type="ECO:0000256" key="4">
    <source>
        <dbReference type="ARBA" id="ARBA00023136"/>
    </source>
</evidence>
<keyword evidence="9" id="KW-1185">Reference proteome</keyword>
<dbReference type="RefSeq" id="WP_337705897.1">
    <property type="nucleotide sequence ID" value="NZ_JBBEGM010000012.1"/>
</dbReference>
<reference evidence="8 9" key="1">
    <citation type="submission" date="2024-03" db="EMBL/GenBank/DDBJ databases">
        <title>Actinomycetospora sp. OC33-EN07, a novel actinomycete isolated from wild orchid (Aerides multiflora).</title>
        <authorList>
            <person name="Suriyachadkun C."/>
        </authorList>
    </citation>
    <scope>NUCLEOTIDE SEQUENCE [LARGE SCALE GENOMIC DNA]</scope>
    <source>
        <strain evidence="8 9">OC33-EN07</strain>
    </source>
</reference>
<sequence>MRGRRSGGSLDLRTWLAGVDPGLMRLRLASIAVAAMVLAVGVVALVRALLAPAEPVTVLLFAGVLAMVSNLAVNEPDLPRRRVTTALMLLPAAASTVAGAFIAPHRIPAAAAFVAVMVLAVWVRRYGPRGFALGMAGFMPFFFTQFLQVAPAQVPWLLVAVVVGISSTLLLRGVVFAERPARTLRRMVTAFRARAYALVGATDALLAAIGGDGPDEGDLEALRRTRARLQEVSLLVEDTLEQTTAGRVWPGLEDDTLALRIADAELALERLSVVTRRLALPQRNDPQEPIDAVVVAALRTGLRHLQTALTSGQAHQAILEAANDARAAVAGLVADTRPGHERVQRTAFAVRRVADAIHHAQVDAPARRPDGGAPAAAPLRPPPPPAGGGPAPDALADRPPPDERPGPASERPEDDDVGREETERAPGAGGIALSTRQAVQVGVAATLAIVVGELIAPSRWYWAVITAFVVFAGTNSRGDLLSRGWGRVLGTVGGVVAGMGLAALVGGNTVASLLLLAACVFLALYLVRVSPSMLAFWITAVLALVYGLIGQFSVQTLVLRIEETAIGAIAAVVAAFLVLPRGTRTAFGEAVGEVVDAMDRVLAEATDRLVGRRTAAPPREGVRAMDDALATLRLRAQTLAAPFARRRARSSYQRGLRVLVVCDVYARSLARTADHVADPSWAATLDPAAARVRANLDGLRDVLVRGRRASDGGQVRARSAERLVDAAEEHAARTGDPQRRATMLTAARLLRRIDQAVVGLAVDLGAAEDPDDTDEEGQSPSTASSAGVANTRSGS</sequence>
<feature type="compositionally biased region" description="Acidic residues" evidence="5">
    <location>
        <begin position="766"/>
        <end position="777"/>
    </location>
</feature>
<feature type="transmembrane region" description="Helical" evidence="6">
    <location>
        <begin position="156"/>
        <end position="177"/>
    </location>
</feature>
<feature type="transmembrane region" description="Helical" evidence="6">
    <location>
        <begin position="107"/>
        <end position="123"/>
    </location>
</feature>
<feature type="region of interest" description="Disordered" evidence="5">
    <location>
        <begin position="360"/>
        <end position="431"/>
    </location>
</feature>
<feature type="transmembrane region" description="Helical" evidence="6">
    <location>
        <begin position="510"/>
        <end position="527"/>
    </location>
</feature>
<feature type="transmembrane region" description="Helical" evidence="6">
    <location>
        <begin position="558"/>
        <end position="579"/>
    </location>
</feature>
<dbReference type="Proteomes" id="UP001369736">
    <property type="component" value="Unassembled WGS sequence"/>
</dbReference>
<evidence type="ECO:0000256" key="3">
    <source>
        <dbReference type="ARBA" id="ARBA00022989"/>
    </source>
</evidence>